<dbReference type="PANTHER" id="PTHR30273">
    <property type="entry name" value="PERIPLASMIC SIGNAL SENSOR AND SIGMA FACTOR ACTIVATOR FECR-RELATED"/>
    <property type="match status" value="1"/>
</dbReference>
<keyword evidence="1" id="KW-0472">Membrane</keyword>
<feature type="domain" description="FecR protein" evidence="2">
    <location>
        <begin position="172"/>
        <end position="269"/>
    </location>
</feature>
<accession>A0A5C4SQ11</accession>
<dbReference type="InterPro" id="IPR032508">
    <property type="entry name" value="FecR_C"/>
</dbReference>
<dbReference type="Gene3D" id="2.60.120.1440">
    <property type="match status" value="1"/>
</dbReference>
<protein>
    <submittedName>
        <fullName evidence="4">FecR family protein</fullName>
    </submittedName>
</protein>
<evidence type="ECO:0000313" key="4">
    <source>
        <dbReference type="EMBL" id="TNJ46083.1"/>
    </source>
</evidence>
<dbReference type="EMBL" id="VDCS01000003">
    <property type="protein sequence ID" value="TNJ46083.1"/>
    <property type="molecule type" value="Genomic_DNA"/>
</dbReference>
<sequence>MSIYKRIFTLARKTAKAISKGEEPKDLKATNLFDAATKSDMLDALNEEAVEYNVKQLQSIDTENDWKKVASQLEPKPKPLIASFYKVAAVLILLISVAYVILTLSPTNEHLKSEESQVLAGTDKAILTLSDGSEIALEKGVPFKNELVQSNGKRLEYHNESTHTFEVFNYLTVPRGGQYQIALSDGTIVWLNADTKLKYPAAFKKGAPRIVELLYGEAFFEVSPSTDPNKDMFQVRTKHQTIEVVGTKFNVKTYSDEPNIVTTLTEGRITLEIDHKTRALKPGDQAILNRQSKRLNITKINTEYATAWMNGYFNFKDKPLKEIMQVLSRWYDVDVHFEDAHLETVKFSGILSKTQHLNDILKGIQITNAITAYDINNKTVTIK</sequence>
<dbReference type="RefSeq" id="WP_139695098.1">
    <property type="nucleotide sequence ID" value="NZ_CP074074.1"/>
</dbReference>
<dbReference type="OrthoDB" id="649666at2"/>
<dbReference type="Pfam" id="PF04773">
    <property type="entry name" value="FecR"/>
    <property type="match status" value="1"/>
</dbReference>
<keyword evidence="1" id="KW-0812">Transmembrane</keyword>
<reference evidence="4 5" key="1">
    <citation type="submission" date="2019-05" db="EMBL/GenBank/DDBJ databases">
        <title>Tamlana fucoidanivorans sp. nov., isolated from the surface of algae collected from Fujian province in China.</title>
        <authorList>
            <person name="Li J."/>
        </authorList>
    </citation>
    <scope>NUCLEOTIDE SEQUENCE [LARGE SCALE GENOMIC DNA]</scope>
    <source>
        <strain evidence="4 5">CW2-9</strain>
    </source>
</reference>
<organism evidence="4 5">
    <name type="scientific">Allotamlana fucoidanivorans</name>
    <dbReference type="NCBI Taxonomy" id="2583814"/>
    <lineage>
        <taxon>Bacteria</taxon>
        <taxon>Pseudomonadati</taxon>
        <taxon>Bacteroidota</taxon>
        <taxon>Flavobacteriia</taxon>
        <taxon>Flavobacteriales</taxon>
        <taxon>Flavobacteriaceae</taxon>
        <taxon>Allotamlana</taxon>
    </lineage>
</organism>
<gene>
    <name evidence="4" type="ORF">FGF67_03570</name>
</gene>
<feature type="domain" description="Protein FecR C-terminal" evidence="3">
    <location>
        <begin position="312"/>
        <end position="382"/>
    </location>
</feature>
<evidence type="ECO:0000313" key="5">
    <source>
        <dbReference type="Proteomes" id="UP000308713"/>
    </source>
</evidence>
<comment type="caution">
    <text evidence="4">The sequence shown here is derived from an EMBL/GenBank/DDBJ whole genome shotgun (WGS) entry which is preliminary data.</text>
</comment>
<dbReference type="Proteomes" id="UP000308713">
    <property type="component" value="Unassembled WGS sequence"/>
</dbReference>
<evidence type="ECO:0000256" key="1">
    <source>
        <dbReference type="SAM" id="Phobius"/>
    </source>
</evidence>
<dbReference type="AlphaFoldDB" id="A0A5C4SQ11"/>
<evidence type="ECO:0000259" key="3">
    <source>
        <dbReference type="Pfam" id="PF16344"/>
    </source>
</evidence>
<keyword evidence="5" id="KW-1185">Reference proteome</keyword>
<dbReference type="Gene3D" id="3.55.50.30">
    <property type="match status" value="1"/>
</dbReference>
<evidence type="ECO:0000259" key="2">
    <source>
        <dbReference type="Pfam" id="PF04773"/>
    </source>
</evidence>
<name>A0A5C4SQ11_9FLAO</name>
<dbReference type="GO" id="GO:0016989">
    <property type="term" value="F:sigma factor antagonist activity"/>
    <property type="evidence" value="ECO:0007669"/>
    <property type="project" value="TreeGrafter"/>
</dbReference>
<dbReference type="PIRSF" id="PIRSF018266">
    <property type="entry name" value="FecR"/>
    <property type="match status" value="1"/>
</dbReference>
<dbReference type="InterPro" id="IPR012373">
    <property type="entry name" value="Ferrdict_sens_TM"/>
</dbReference>
<keyword evidence="1" id="KW-1133">Transmembrane helix</keyword>
<proteinExistence type="predicted"/>
<dbReference type="InterPro" id="IPR006860">
    <property type="entry name" value="FecR"/>
</dbReference>
<dbReference type="PANTHER" id="PTHR30273:SF2">
    <property type="entry name" value="PROTEIN FECR"/>
    <property type="match status" value="1"/>
</dbReference>
<dbReference type="Pfam" id="PF16344">
    <property type="entry name" value="FecR_C"/>
    <property type="match status" value="1"/>
</dbReference>
<feature type="transmembrane region" description="Helical" evidence="1">
    <location>
        <begin position="84"/>
        <end position="102"/>
    </location>
</feature>